<dbReference type="SUPFAM" id="SSF52200">
    <property type="entry name" value="Toll/Interleukin receptor TIR domain"/>
    <property type="match status" value="1"/>
</dbReference>
<dbReference type="FunFam" id="3.40.50.10140:FF:000007">
    <property type="entry name" value="Disease resistance protein (TIR-NBS-LRR class)"/>
    <property type="match status" value="1"/>
</dbReference>
<keyword evidence="1" id="KW-0520">NAD</keyword>
<dbReference type="Pfam" id="PF01582">
    <property type="entry name" value="TIR"/>
    <property type="match status" value="1"/>
</dbReference>
<proteinExistence type="predicted"/>
<dbReference type="Gene3D" id="3.40.50.10140">
    <property type="entry name" value="Toll/interleukin-1 receptor homology (TIR) domain"/>
    <property type="match status" value="1"/>
</dbReference>
<reference evidence="3 4" key="1">
    <citation type="submission" date="2024-11" db="EMBL/GenBank/DDBJ databases">
        <title>Chromosome-level genome assembly of Eucalyptus globulus Labill. provides insights into its genome evolution.</title>
        <authorList>
            <person name="Li X."/>
        </authorList>
    </citation>
    <scope>NUCLEOTIDE SEQUENCE [LARGE SCALE GENOMIC DNA]</scope>
    <source>
        <strain evidence="3">CL2024</strain>
        <tissue evidence="3">Fresh tender leaves</tissue>
    </source>
</reference>
<dbReference type="SMART" id="SM00255">
    <property type="entry name" value="TIR"/>
    <property type="match status" value="1"/>
</dbReference>
<dbReference type="PANTHER" id="PTHR32009:SF138">
    <property type="entry name" value="DISEASE RESISTANCE PROTEIN (TIR-NBS-LRR CLASS)"/>
    <property type="match status" value="1"/>
</dbReference>
<keyword evidence="4" id="KW-1185">Reference proteome</keyword>
<evidence type="ECO:0000313" key="3">
    <source>
        <dbReference type="EMBL" id="KAL3739638.1"/>
    </source>
</evidence>
<evidence type="ECO:0000313" key="4">
    <source>
        <dbReference type="Proteomes" id="UP001634007"/>
    </source>
</evidence>
<dbReference type="PROSITE" id="PS50104">
    <property type="entry name" value="TIR"/>
    <property type="match status" value="1"/>
</dbReference>
<dbReference type="Proteomes" id="UP001634007">
    <property type="component" value="Unassembled WGS sequence"/>
</dbReference>
<feature type="domain" description="TIR" evidence="2">
    <location>
        <begin position="9"/>
        <end position="158"/>
    </location>
</feature>
<name>A0ABD3KJU6_EUCGL</name>
<gene>
    <name evidence="3" type="ORF">ACJRO7_020971</name>
</gene>
<dbReference type="InterPro" id="IPR000157">
    <property type="entry name" value="TIR_dom"/>
</dbReference>
<dbReference type="EMBL" id="JBJKBG010000005">
    <property type="protein sequence ID" value="KAL3739638.1"/>
    <property type="molecule type" value="Genomic_DNA"/>
</dbReference>
<evidence type="ECO:0000259" key="2">
    <source>
        <dbReference type="PROSITE" id="PS50104"/>
    </source>
</evidence>
<protein>
    <recommendedName>
        <fullName evidence="2">TIR domain-containing protein</fullName>
    </recommendedName>
</protein>
<sequence>MASSLKYKSIYDVFLSFRGSDVRKSFLSHLYQALDQNGIYTFQDSEELRKGDQISATLMKAIEESCIAIIIFSEDYASSWWCLEEMAKIMECKEQKELTVLPVFYKVDPREVREGRESYRKALDKHEDKFKKDLEKVKKWKKALFDAGNLSGWHLNDE</sequence>
<evidence type="ECO:0000256" key="1">
    <source>
        <dbReference type="ARBA" id="ARBA00023027"/>
    </source>
</evidence>
<accession>A0ABD3KJU6</accession>
<comment type="caution">
    <text evidence="3">The sequence shown here is derived from an EMBL/GenBank/DDBJ whole genome shotgun (WGS) entry which is preliminary data.</text>
</comment>
<dbReference type="PANTHER" id="PTHR32009">
    <property type="entry name" value="TMV RESISTANCE PROTEIN N-LIKE"/>
    <property type="match status" value="1"/>
</dbReference>
<dbReference type="InterPro" id="IPR035897">
    <property type="entry name" value="Toll_tir_struct_dom_sf"/>
</dbReference>
<organism evidence="3 4">
    <name type="scientific">Eucalyptus globulus</name>
    <name type="common">Tasmanian blue gum</name>
    <dbReference type="NCBI Taxonomy" id="34317"/>
    <lineage>
        <taxon>Eukaryota</taxon>
        <taxon>Viridiplantae</taxon>
        <taxon>Streptophyta</taxon>
        <taxon>Embryophyta</taxon>
        <taxon>Tracheophyta</taxon>
        <taxon>Spermatophyta</taxon>
        <taxon>Magnoliopsida</taxon>
        <taxon>eudicotyledons</taxon>
        <taxon>Gunneridae</taxon>
        <taxon>Pentapetalae</taxon>
        <taxon>rosids</taxon>
        <taxon>malvids</taxon>
        <taxon>Myrtales</taxon>
        <taxon>Myrtaceae</taxon>
        <taxon>Myrtoideae</taxon>
        <taxon>Eucalypteae</taxon>
        <taxon>Eucalyptus</taxon>
    </lineage>
</organism>
<dbReference type="AlphaFoldDB" id="A0ABD3KJU6"/>